<evidence type="ECO:0000256" key="3">
    <source>
        <dbReference type="ARBA" id="ARBA00022722"/>
    </source>
</evidence>
<name>A0A9Q3C8N9_9BASI</name>
<keyword evidence="5" id="KW-0378">Hydrolase</keyword>
<keyword evidence="3" id="KW-0540">Nuclease</keyword>
<dbReference type="Pfam" id="PF17917">
    <property type="entry name" value="RT_RNaseH"/>
    <property type="match status" value="1"/>
</dbReference>
<keyword evidence="1" id="KW-0808">Transferase</keyword>
<accession>A0A9Q3C8N9</accession>
<dbReference type="GO" id="GO:0003964">
    <property type="term" value="F:RNA-directed DNA polymerase activity"/>
    <property type="evidence" value="ECO:0007669"/>
    <property type="project" value="UniProtKB-KW"/>
</dbReference>
<keyword evidence="9" id="KW-1185">Reference proteome</keyword>
<dbReference type="EMBL" id="AVOT02005996">
    <property type="protein sequence ID" value="MBW0480511.1"/>
    <property type="molecule type" value="Genomic_DNA"/>
</dbReference>
<evidence type="ECO:0000256" key="1">
    <source>
        <dbReference type="ARBA" id="ARBA00022679"/>
    </source>
</evidence>
<keyword evidence="6" id="KW-0695">RNA-directed DNA polymerase</keyword>
<keyword evidence="2" id="KW-0548">Nucleotidyltransferase</keyword>
<feature type="domain" description="Reverse transcriptase RNase H-like" evidence="7">
    <location>
        <begin position="2"/>
        <end position="54"/>
    </location>
</feature>
<sequence length="112" mass="12836">MECLCLLWALKKLHSYLYGSVFEVITDSNSLKSLLNMKNPNREILRWKISIQDYKGNMIIVHKAGNINKNSDDLSRWTLPKTPDNPAYIPENSEPQIPMAGIHITDVGTEFF</sequence>
<proteinExistence type="predicted"/>
<evidence type="ECO:0000256" key="2">
    <source>
        <dbReference type="ARBA" id="ARBA00022695"/>
    </source>
</evidence>
<dbReference type="InterPro" id="IPR041373">
    <property type="entry name" value="RT_RNaseH"/>
</dbReference>
<dbReference type="OrthoDB" id="118243at2759"/>
<comment type="caution">
    <text evidence="8">The sequence shown here is derived from an EMBL/GenBank/DDBJ whole genome shotgun (WGS) entry which is preliminary data.</text>
</comment>
<protein>
    <recommendedName>
        <fullName evidence="7">Reverse transcriptase RNase H-like domain-containing protein</fullName>
    </recommendedName>
</protein>
<keyword evidence="4" id="KW-0255">Endonuclease</keyword>
<dbReference type="InterPro" id="IPR043502">
    <property type="entry name" value="DNA/RNA_pol_sf"/>
</dbReference>
<dbReference type="GO" id="GO:0004519">
    <property type="term" value="F:endonuclease activity"/>
    <property type="evidence" value="ECO:0007669"/>
    <property type="project" value="UniProtKB-KW"/>
</dbReference>
<evidence type="ECO:0000256" key="5">
    <source>
        <dbReference type="ARBA" id="ARBA00022801"/>
    </source>
</evidence>
<evidence type="ECO:0000313" key="8">
    <source>
        <dbReference type="EMBL" id="MBW0480511.1"/>
    </source>
</evidence>
<evidence type="ECO:0000313" key="9">
    <source>
        <dbReference type="Proteomes" id="UP000765509"/>
    </source>
</evidence>
<dbReference type="SUPFAM" id="SSF56672">
    <property type="entry name" value="DNA/RNA polymerases"/>
    <property type="match status" value="1"/>
</dbReference>
<evidence type="ECO:0000256" key="4">
    <source>
        <dbReference type="ARBA" id="ARBA00022759"/>
    </source>
</evidence>
<evidence type="ECO:0000259" key="7">
    <source>
        <dbReference type="Pfam" id="PF17917"/>
    </source>
</evidence>
<dbReference type="Proteomes" id="UP000765509">
    <property type="component" value="Unassembled WGS sequence"/>
</dbReference>
<reference evidence="8" key="1">
    <citation type="submission" date="2021-03" db="EMBL/GenBank/DDBJ databases">
        <title>Draft genome sequence of rust myrtle Austropuccinia psidii MF-1, a brazilian biotype.</title>
        <authorList>
            <person name="Quecine M.C."/>
            <person name="Pachon D.M.R."/>
            <person name="Bonatelli M.L."/>
            <person name="Correr F.H."/>
            <person name="Franceschini L.M."/>
            <person name="Leite T.F."/>
            <person name="Margarido G.R.A."/>
            <person name="Almeida C.A."/>
            <person name="Ferrarezi J.A."/>
            <person name="Labate C.A."/>
        </authorList>
    </citation>
    <scope>NUCLEOTIDE SEQUENCE</scope>
    <source>
        <strain evidence="8">MF-1</strain>
    </source>
</reference>
<organism evidence="8 9">
    <name type="scientific">Austropuccinia psidii MF-1</name>
    <dbReference type="NCBI Taxonomy" id="1389203"/>
    <lineage>
        <taxon>Eukaryota</taxon>
        <taxon>Fungi</taxon>
        <taxon>Dikarya</taxon>
        <taxon>Basidiomycota</taxon>
        <taxon>Pucciniomycotina</taxon>
        <taxon>Pucciniomycetes</taxon>
        <taxon>Pucciniales</taxon>
        <taxon>Sphaerophragmiaceae</taxon>
        <taxon>Austropuccinia</taxon>
    </lineage>
</organism>
<evidence type="ECO:0000256" key="6">
    <source>
        <dbReference type="ARBA" id="ARBA00022918"/>
    </source>
</evidence>
<gene>
    <name evidence="8" type="ORF">O181_020226</name>
</gene>
<dbReference type="AlphaFoldDB" id="A0A9Q3C8N9"/>
<dbReference type="GO" id="GO:0016787">
    <property type="term" value="F:hydrolase activity"/>
    <property type="evidence" value="ECO:0007669"/>
    <property type="project" value="UniProtKB-KW"/>
</dbReference>